<feature type="transmembrane region" description="Helical" evidence="1">
    <location>
        <begin position="40"/>
        <end position="60"/>
    </location>
</feature>
<dbReference type="Proteomes" id="UP000230719">
    <property type="component" value="Unassembled WGS sequence"/>
</dbReference>
<feature type="transmembrane region" description="Helical" evidence="1">
    <location>
        <begin position="66"/>
        <end position="85"/>
    </location>
</feature>
<evidence type="ECO:0000313" key="3">
    <source>
        <dbReference type="Proteomes" id="UP000230719"/>
    </source>
</evidence>
<reference evidence="2 3" key="1">
    <citation type="submission" date="2017-08" db="EMBL/GenBank/DDBJ databases">
        <title>Analysis of Fusobacterium persistence and antibiotic response in human colorectal.</title>
        <authorList>
            <person name="Bullman S."/>
        </authorList>
    </citation>
    <scope>NUCLEOTIDE SEQUENCE [LARGE SCALE GENOMIC DNA]</scope>
    <source>
        <strain evidence="2 3">P2_CP</strain>
    </source>
</reference>
<feature type="transmembrane region" description="Helical" evidence="1">
    <location>
        <begin position="6"/>
        <end position="28"/>
    </location>
</feature>
<comment type="caution">
    <text evidence="2">The sequence shown here is derived from an EMBL/GenBank/DDBJ whole genome shotgun (WGS) entry which is preliminary data.</text>
</comment>
<feature type="transmembrane region" description="Helical" evidence="1">
    <location>
        <begin position="97"/>
        <end position="122"/>
    </location>
</feature>
<dbReference type="AlphaFoldDB" id="A0A2G9FGW0"/>
<gene>
    <name evidence="2" type="ORF">CI114_05310</name>
</gene>
<name>A0A2G9FGW0_9FUSO</name>
<organism evidence="2 3">
    <name type="scientific">Fusobacterium animalis</name>
    <dbReference type="NCBI Taxonomy" id="76859"/>
    <lineage>
        <taxon>Bacteria</taxon>
        <taxon>Fusobacteriati</taxon>
        <taxon>Fusobacteriota</taxon>
        <taxon>Fusobacteriia</taxon>
        <taxon>Fusobacteriales</taxon>
        <taxon>Fusobacteriaceae</taxon>
        <taxon>Fusobacterium</taxon>
    </lineage>
</organism>
<keyword evidence="1" id="KW-0472">Membrane</keyword>
<dbReference type="RefSeq" id="WP_158410925.1">
    <property type="nucleotide sequence ID" value="NZ_CP056023.1"/>
</dbReference>
<sequence length="128" mass="15346">MNVFLGLLFSTLFIFWTILTIFEVAIIHSMKVSTFKYIKLLKFLEIFYVISKVTSINFYLHIGPKVFSYLIYLLSIMIYFGILIYDFWKKKITKKDFIIYFIYFFIDVVLVYLSLIMTFLFFGSGSYV</sequence>
<keyword evidence="1" id="KW-0812">Transmembrane</keyword>
<accession>A0A2G9FGW0</accession>
<proteinExistence type="predicted"/>
<evidence type="ECO:0000313" key="2">
    <source>
        <dbReference type="EMBL" id="PIM91609.1"/>
    </source>
</evidence>
<keyword evidence="1" id="KW-1133">Transmembrane helix</keyword>
<dbReference type="EMBL" id="NPND01000012">
    <property type="protein sequence ID" value="PIM91609.1"/>
    <property type="molecule type" value="Genomic_DNA"/>
</dbReference>
<protein>
    <submittedName>
        <fullName evidence="2">Uncharacterized protein</fullName>
    </submittedName>
</protein>
<evidence type="ECO:0000256" key="1">
    <source>
        <dbReference type="SAM" id="Phobius"/>
    </source>
</evidence>